<keyword evidence="7 9" id="KW-0408">Iron</keyword>
<evidence type="ECO:0000256" key="5">
    <source>
        <dbReference type="ARBA" id="ARBA00022723"/>
    </source>
</evidence>
<reference evidence="12" key="1">
    <citation type="submission" date="2021-01" db="EMBL/GenBank/DDBJ databases">
        <authorList>
            <person name="Kaushik A."/>
        </authorList>
    </citation>
    <scope>NUCLEOTIDE SEQUENCE</scope>
    <source>
        <strain evidence="11">AG4-R118</strain>
        <strain evidence="12">AG4-RS23</strain>
    </source>
</reference>
<dbReference type="InterPro" id="IPR036396">
    <property type="entry name" value="Cyt_P450_sf"/>
</dbReference>
<dbReference type="SUPFAM" id="SSF48264">
    <property type="entry name" value="Cytochrome P450"/>
    <property type="match status" value="1"/>
</dbReference>
<dbReference type="InterPro" id="IPR050364">
    <property type="entry name" value="Cytochrome_P450_fung"/>
</dbReference>
<dbReference type="PRINTS" id="PR00385">
    <property type="entry name" value="P450"/>
</dbReference>
<feature type="binding site" description="axial binding residue" evidence="9">
    <location>
        <position position="443"/>
    </location>
    <ligand>
        <name>heme</name>
        <dbReference type="ChEBI" id="CHEBI:30413"/>
    </ligand>
    <ligandPart>
        <name>Fe</name>
        <dbReference type="ChEBI" id="CHEBI:18248"/>
    </ligandPart>
</feature>
<keyword evidence="6 10" id="KW-0560">Oxidoreductase</keyword>
<evidence type="ECO:0000256" key="4">
    <source>
        <dbReference type="ARBA" id="ARBA00022617"/>
    </source>
</evidence>
<evidence type="ECO:0000256" key="6">
    <source>
        <dbReference type="ARBA" id="ARBA00023002"/>
    </source>
</evidence>
<evidence type="ECO:0008006" key="14">
    <source>
        <dbReference type="Google" id="ProtNLM"/>
    </source>
</evidence>
<evidence type="ECO:0000313" key="11">
    <source>
        <dbReference type="EMBL" id="CAE6414749.1"/>
    </source>
</evidence>
<dbReference type="InterPro" id="IPR002401">
    <property type="entry name" value="Cyt_P450_E_grp-I"/>
</dbReference>
<dbReference type="InterPro" id="IPR001128">
    <property type="entry name" value="Cyt_P450"/>
</dbReference>
<comment type="similarity">
    <text evidence="3 10">Belongs to the cytochrome P450 family.</text>
</comment>
<accession>A0A8H3CL93</accession>
<protein>
    <recommendedName>
        <fullName evidence="14">O-methylsterigmatocystin oxidoreductase</fullName>
    </recommendedName>
</protein>
<dbReference type="CDD" id="cd11065">
    <property type="entry name" value="CYP64-like"/>
    <property type="match status" value="1"/>
</dbReference>
<evidence type="ECO:0000313" key="13">
    <source>
        <dbReference type="Proteomes" id="UP000663861"/>
    </source>
</evidence>
<dbReference type="PANTHER" id="PTHR46300:SF7">
    <property type="entry name" value="P450, PUTATIVE (EUROFUNG)-RELATED"/>
    <property type="match status" value="1"/>
</dbReference>
<evidence type="ECO:0000256" key="1">
    <source>
        <dbReference type="ARBA" id="ARBA00001971"/>
    </source>
</evidence>
<evidence type="ECO:0000256" key="2">
    <source>
        <dbReference type="ARBA" id="ARBA00005179"/>
    </source>
</evidence>
<dbReference type="GO" id="GO:0020037">
    <property type="term" value="F:heme binding"/>
    <property type="evidence" value="ECO:0007669"/>
    <property type="project" value="InterPro"/>
</dbReference>
<comment type="pathway">
    <text evidence="2">Secondary metabolite biosynthesis.</text>
</comment>
<dbReference type="GO" id="GO:0004497">
    <property type="term" value="F:monooxygenase activity"/>
    <property type="evidence" value="ECO:0007669"/>
    <property type="project" value="UniProtKB-KW"/>
</dbReference>
<dbReference type="Gene3D" id="1.10.630.10">
    <property type="entry name" value="Cytochrome P450"/>
    <property type="match status" value="1"/>
</dbReference>
<dbReference type="Proteomes" id="UP000663861">
    <property type="component" value="Unassembled WGS sequence"/>
</dbReference>
<dbReference type="PRINTS" id="PR00463">
    <property type="entry name" value="EP450I"/>
</dbReference>
<comment type="caution">
    <text evidence="12">The sequence shown here is derived from an EMBL/GenBank/DDBJ whole genome shotgun (WGS) entry which is preliminary data.</text>
</comment>
<sequence>MSETLVLIGLAIATTLLAYKLYGDRQRYKLSLPPGPRSYPVIGHLLSIPSEYEHLKFMQLGKELGNKIFALTVFGTTIVVLNDKDDAINLLDKRSTIYSDRTCPPIVQDPSLFDWSDFGSLIGYGDRWRKYRRLMNPLLNKQAIAAHHGSQERATRKLLRNLLGSHKDIKSSHELEAEFYLAVSSTLFRSLYGYEAESSDDPVLLRTHKLIMYFASIVLTSNCMVNSIPALRYVPEWFPGAGWKRQVLEWKKEKEALLKYLYTIGLENVRKDGNAPIIVASLRKNALKLGLTEEKADDYVQQIAITLVAGGADTTISTLMMFLLAMVLHPEVQKKAQEELDSVIGSARLPTFEDRAQLGYIERMVQETLRWGPVTPIALPHTCYQDDVYKGYRIPKGTIVFGNVWAMTRDETVYKHPDVFDPDRYLDPSTPPSPVFGWGRRRCPGMHLGEASLFITIASILTAFNIGVAQDENGKDVMPNGKMINGIVLVPQEFLVKLTPRSASHEGLILNNC</sequence>
<gene>
    <name evidence="12" type="ORF">RDB_LOCUS103995</name>
    <name evidence="11" type="ORF">RDB_LOCUS15558</name>
</gene>
<dbReference type="InterPro" id="IPR017972">
    <property type="entry name" value="Cyt_P450_CS"/>
</dbReference>
<dbReference type="GO" id="GO:0016705">
    <property type="term" value="F:oxidoreductase activity, acting on paired donors, with incorporation or reduction of molecular oxygen"/>
    <property type="evidence" value="ECO:0007669"/>
    <property type="project" value="InterPro"/>
</dbReference>
<dbReference type="EMBL" id="CAJMWX010000369">
    <property type="protein sequence ID" value="CAE6414749.1"/>
    <property type="molecule type" value="Genomic_DNA"/>
</dbReference>
<dbReference type="OrthoDB" id="3179349at2759"/>
<evidence type="ECO:0000256" key="9">
    <source>
        <dbReference type="PIRSR" id="PIRSR602401-1"/>
    </source>
</evidence>
<organism evidence="12 13">
    <name type="scientific">Rhizoctonia solani</name>
    <dbReference type="NCBI Taxonomy" id="456999"/>
    <lineage>
        <taxon>Eukaryota</taxon>
        <taxon>Fungi</taxon>
        <taxon>Dikarya</taxon>
        <taxon>Basidiomycota</taxon>
        <taxon>Agaricomycotina</taxon>
        <taxon>Agaricomycetes</taxon>
        <taxon>Cantharellales</taxon>
        <taxon>Ceratobasidiaceae</taxon>
        <taxon>Rhizoctonia</taxon>
    </lineage>
</organism>
<evidence type="ECO:0000256" key="8">
    <source>
        <dbReference type="ARBA" id="ARBA00023033"/>
    </source>
</evidence>
<comment type="cofactor">
    <cofactor evidence="1 9">
        <name>heme</name>
        <dbReference type="ChEBI" id="CHEBI:30413"/>
    </cofactor>
</comment>
<keyword evidence="5 9" id="KW-0479">Metal-binding</keyword>
<evidence type="ECO:0000256" key="3">
    <source>
        <dbReference type="ARBA" id="ARBA00010617"/>
    </source>
</evidence>
<dbReference type="PROSITE" id="PS00086">
    <property type="entry name" value="CYTOCHROME_P450"/>
    <property type="match status" value="1"/>
</dbReference>
<keyword evidence="8 10" id="KW-0503">Monooxygenase</keyword>
<dbReference type="AlphaFoldDB" id="A0A8H3CL93"/>
<dbReference type="GO" id="GO:0005506">
    <property type="term" value="F:iron ion binding"/>
    <property type="evidence" value="ECO:0007669"/>
    <property type="project" value="InterPro"/>
</dbReference>
<dbReference type="Pfam" id="PF00067">
    <property type="entry name" value="p450"/>
    <property type="match status" value="1"/>
</dbReference>
<evidence type="ECO:0000313" key="12">
    <source>
        <dbReference type="EMBL" id="CAE6485575.1"/>
    </source>
</evidence>
<proteinExistence type="inferred from homology"/>
<dbReference type="EMBL" id="CAJMWY010002233">
    <property type="protein sequence ID" value="CAE6485575.1"/>
    <property type="molecule type" value="Genomic_DNA"/>
</dbReference>
<dbReference type="Proteomes" id="UP000663888">
    <property type="component" value="Unassembled WGS sequence"/>
</dbReference>
<keyword evidence="4 9" id="KW-0349">Heme</keyword>
<dbReference type="PANTHER" id="PTHR46300">
    <property type="entry name" value="P450, PUTATIVE (EUROFUNG)-RELATED-RELATED"/>
    <property type="match status" value="1"/>
</dbReference>
<name>A0A8H3CL93_9AGAM</name>
<evidence type="ECO:0000256" key="10">
    <source>
        <dbReference type="RuleBase" id="RU000461"/>
    </source>
</evidence>
<evidence type="ECO:0000256" key="7">
    <source>
        <dbReference type="ARBA" id="ARBA00023004"/>
    </source>
</evidence>